<evidence type="ECO:0000259" key="2">
    <source>
        <dbReference type="PROSITE" id="PS51159"/>
    </source>
</evidence>
<feature type="compositionally biased region" description="Acidic residues" evidence="1">
    <location>
        <begin position="1"/>
        <end position="11"/>
    </location>
</feature>
<dbReference type="InterPro" id="IPR050782">
    <property type="entry name" value="PP1_regulatory_subunit_3"/>
</dbReference>
<proteinExistence type="predicted"/>
<dbReference type="GO" id="GO:0000164">
    <property type="term" value="C:protein phosphatase type 1 complex"/>
    <property type="evidence" value="ECO:0007669"/>
    <property type="project" value="TreeGrafter"/>
</dbReference>
<dbReference type="PROSITE" id="PS51159">
    <property type="entry name" value="CBM21"/>
    <property type="match status" value="1"/>
</dbReference>
<organism evidence="3 4">
    <name type="scientific">Branchiostoma belcheri</name>
    <name type="common">Amphioxus</name>
    <dbReference type="NCBI Taxonomy" id="7741"/>
    <lineage>
        <taxon>Eukaryota</taxon>
        <taxon>Metazoa</taxon>
        <taxon>Chordata</taxon>
        <taxon>Cephalochordata</taxon>
        <taxon>Leptocardii</taxon>
        <taxon>Amphioxiformes</taxon>
        <taxon>Branchiostomatidae</taxon>
        <taxon>Branchiostoma</taxon>
    </lineage>
</organism>
<dbReference type="PANTHER" id="PTHR12307:SF53">
    <property type="entry name" value="PROTEIN PHOSPHATASE 1 REGULATORY SUBUNIT"/>
    <property type="match status" value="1"/>
</dbReference>
<dbReference type="GeneID" id="109473948"/>
<dbReference type="InterPro" id="IPR038175">
    <property type="entry name" value="CBM21_dom_sf"/>
</dbReference>
<evidence type="ECO:0000256" key="1">
    <source>
        <dbReference type="SAM" id="MobiDB-lite"/>
    </source>
</evidence>
<dbReference type="Pfam" id="PF03370">
    <property type="entry name" value="CBM_21"/>
    <property type="match status" value="1"/>
</dbReference>
<evidence type="ECO:0000313" key="4">
    <source>
        <dbReference type="RefSeq" id="XP_019629691.1"/>
    </source>
</evidence>
<feature type="region of interest" description="Disordered" evidence="1">
    <location>
        <begin position="59"/>
        <end position="98"/>
    </location>
</feature>
<feature type="region of interest" description="Disordered" evidence="1">
    <location>
        <begin position="1"/>
        <end position="23"/>
    </location>
</feature>
<gene>
    <name evidence="4" type="primary">LOC109473948</name>
</gene>
<sequence length="298" mass="33719">MSAENSECDAEDQCKPKCKAGQNLVVPPAAKQDRANVNDIKSFDEIDPSKAEETARKLFGHSSKYLLPEQTERGKTHQRSKSLREVGEKPPPSPTRRKSVRFADALGLELADVKVISNAERERPPEIPAQVLQSLRRSHEELTEATKQFIEKHRYLTPLFNQPGSAREFLGKVFTQAVCLETAVVSDMTILGTIRVRNLHFEKKVGVRWTYNDWKLCFDTPAEYVHGSSDGTTDKFSFTITAPNNMEVGGKVELCVRFEIPGNTFWDNNQGQNYVFECFSQGYSTLSTSPEDSFWRFT</sequence>
<dbReference type="PANTHER" id="PTHR12307">
    <property type="entry name" value="PROTEIN PHOSPHATASE 1 REGULATORY SUBUNIT"/>
    <property type="match status" value="1"/>
</dbReference>
<protein>
    <submittedName>
        <fullName evidence="4">LOW QUALITY PROTEIN: glycogen-binding subunit 76A-like</fullName>
    </submittedName>
</protein>
<evidence type="ECO:0000313" key="3">
    <source>
        <dbReference type="Proteomes" id="UP000515135"/>
    </source>
</evidence>
<dbReference type="AlphaFoldDB" id="A0A6P4ZJC1"/>
<dbReference type="GO" id="GO:0005979">
    <property type="term" value="P:regulation of glycogen biosynthetic process"/>
    <property type="evidence" value="ECO:0007669"/>
    <property type="project" value="TreeGrafter"/>
</dbReference>
<dbReference type="RefSeq" id="XP_019629691.1">
    <property type="nucleotide sequence ID" value="XM_019774132.1"/>
</dbReference>
<dbReference type="GO" id="GO:2001069">
    <property type="term" value="F:glycogen binding"/>
    <property type="evidence" value="ECO:0007669"/>
    <property type="project" value="TreeGrafter"/>
</dbReference>
<dbReference type="KEGG" id="bbel:109473948"/>
<name>A0A6P4ZJC1_BRABE</name>
<dbReference type="GO" id="GO:0008157">
    <property type="term" value="F:protein phosphatase 1 binding"/>
    <property type="evidence" value="ECO:0007669"/>
    <property type="project" value="TreeGrafter"/>
</dbReference>
<dbReference type="Gene3D" id="2.60.40.2440">
    <property type="entry name" value="Carbohydrate binding type-21 domain"/>
    <property type="match status" value="1"/>
</dbReference>
<accession>A0A6P4ZJC1</accession>
<keyword evidence="3" id="KW-1185">Reference proteome</keyword>
<dbReference type="Proteomes" id="UP000515135">
    <property type="component" value="Unplaced"/>
</dbReference>
<reference evidence="4" key="1">
    <citation type="submission" date="2025-08" db="UniProtKB">
        <authorList>
            <consortium name="RefSeq"/>
        </authorList>
    </citation>
    <scope>IDENTIFICATION</scope>
    <source>
        <tissue evidence="4">Gonad</tissue>
    </source>
</reference>
<feature type="domain" description="CBM21" evidence="2">
    <location>
        <begin position="170"/>
        <end position="277"/>
    </location>
</feature>
<dbReference type="InterPro" id="IPR005036">
    <property type="entry name" value="CBM21_dom"/>
</dbReference>
<dbReference type="OrthoDB" id="8942186at2759"/>